<dbReference type="InterPro" id="IPR041893">
    <property type="entry name" value="ArdA_dom3"/>
</dbReference>
<proteinExistence type="predicted"/>
<name>A0A7W6PBI5_9HYPH</name>
<dbReference type="InterPro" id="IPR009899">
    <property type="entry name" value="ArdA"/>
</dbReference>
<keyword evidence="2" id="KW-1185">Reference proteome</keyword>
<reference evidence="1 2" key="1">
    <citation type="submission" date="2020-08" db="EMBL/GenBank/DDBJ databases">
        <title>Genomic Encyclopedia of Type Strains, Phase IV (KMG-IV): sequencing the most valuable type-strain genomes for metagenomic binning, comparative biology and taxonomic classification.</title>
        <authorList>
            <person name="Goeker M."/>
        </authorList>
    </citation>
    <scope>NUCLEOTIDE SEQUENCE [LARGE SCALE GENOMIC DNA]</scope>
    <source>
        <strain evidence="1 2">DSM 28101</strain>
    </source>
</reference>
<comment type="caution">
    <text evidence="1">The sequence shown here is derived from an EMBL/GenBank/DDBJ whole genome shotgun (WGS) entry which is preliminary data.</text>
</comment>
<dbReference type="RefSeq" id="WP_183491274.1">
    <property type="nucleotide sequence ID" value="NZ_JACIDZ010000024.1"/>
</dbReference>
<evidence type="ECO:0000313" key="1">
    <source>
        <dbReference type="EMBL" id="MBB4124522.1"/>
    </source>
</evidence>
<gene>
    <name evidence="1" type="ORF">GGR30_004481</name>
</gene>
<dbReference type="EMBL" id="JACIDZ010000024">
    <property type="protein sequence ID" value="MBB4124522.1"/>
    <property type="molecule type" value="Genomic_DNA"/>
</dbReference>
<dbReference type="AlphaFoldDB" id="A0A7W6PBI5"/>
<protein>
    <submittedName>
        <fullName evidence="1">Antirestriction protein</fullName>
    </submittedName>
</protein>
<sequence length="168" mass="19012">MILLHAQPYDISAKGFYFESAEDYEVKAENNENDYGEPVEEYEIQFIDGEDIDCALAEAWSINQANFAAYLEAAGDWDEDDKHRYIIAVDECGYSHEQVAGDPSSIDMTLYVVSSMSELAEQFVEEGLFDEIPDSLKFYIDYEAIARDLSADYSEITIAGTNFIFHCA</sequence>
<dbReference type="Pfam" id="PF07275">
    <property type="entry name" value="ArdA"/>
    <property type="match status" value="1"/>
</dbReference>
<organism evidence="1 2">
    <name type="scientific">Martelella radicis</name>
    <dbReference type="NCBI Taxonomy" id="1397476"/>
    <lineage>
        <taxon>Bacteria</taxon>
        <taxon>Pseudomonadati</taxon>
        <taxon>Pseudomonadota</taxon>
        <taxon>Alphaproteobacteria</taxon>
        <taxon>Hyphomicrobiales</taxon>
        <taxon>Aurantimonadaceae</taxon>
        <taxon>Martelella</taxon>
    </lineage>
</organism>
<accession>A0A7W6PBI5</accession>
<dbReference type="Proteomes" id="UP000530571">
    <property type="component" value="Unassembled WGS sequence"/>
</dbReference>
<evidence type="ECO:0000313" key="2">
    <source>
        <dbReference type="Proteomes" id="UP000530571"/>
    </source>
</evidence>
<dbReference type="Gene3D" id="1.10.10.1190">
    <property type="entry name" value="Antirestriction protein ArdA, domain 3"/>
    <property type="match status" value="1"/>
</dbReference>